<evidence type="ECO:0000259" key="2">
    <source>
        <dbReference type="Pfam" id="PF00561"/>
    </source>
</evidence>
<dbReference type="EMBL" id="SHBE01000008">
    <property type="protein sequence ID" value="RZO25937.1"/>
    <property type="molecule type" value="Genomic_DNA"/>
</dbReference>
<dbReference type="PRINTS" id="PR00412">
    <property type="entry name" value="EPOXHYDRLASE"/>
</dbReference>
<dbReference type="InterPro" id="IPR000073">
    <property type="entry name" value="AB_hydrolase_1"/>
</dbReference>
<protein>
    <submittedName>
        <fullName evidence="3">Alpha/beta hydrolase</fullName>
    </submittedName>
</protein>
<accession>A0A520MXH9</accession>
<gene>
    <name evidence="3" type="ORF">EVA92_04270</name>
</gene>
<keyword evidence="1" id="KW-0472">Membrane</keyword>
<comment type="caution">
    <text evidence="3">The sequence shown here is derived from an EMBL/GenBank/DDBJ whole genome shotgun (WGS) entry which is preliminary data.</text>
</comment>
<reference evidence="3 4" key="1">
    <citation type="submission" date="2019-02" db="EMBL/GenBank/DDBJ databases">
        <title>Prokaryotic population dynamics and viral predation in marine succession experiment using metagenomics: the confinement effect.</title>
        <authorList>
            <person name="Haro-Moreno J.M."/>
            <person name="Rodriguez-Valera F."/>
            <person name="Lopez-Perez M."/>
        </authorList>
    </citation>
    <scope>NUCLEOTIDE SEQUENCE [LARGE SCALE GENOMIC DNA]</scope>
    <source>
        <strain evidence="3">MED-G159</strain>
    </source>
</reference>
<evidence type="ECO:0000313" key="3">
    <source>
        <dbReference type="EMBL" id="RZO25937.1"/>
    </source>
</evidence>
<dbReference type="InterPro" id="IPR050228">
    <property type="entry name" value="Carboxylesterase_BioH"/>
</dbReference>
<dbReference type="Proteomes" id="UP000315825">
    <property type="component" value="Unassembled WGS sequence"/>
</dbReference>
<feature type="transmembrane region" description="Helical" evidence="1">
    <location>
        <begin position="31"/>
        <end position="50"/>
    </location>
</feature>
<evidence type="ECO:0000256" key="1">
    <source>
        <dbReference type="SAM" id="Phobius"/>
    </source>
</evidence>
<dbReference type="Pfam" id="PF00561">
    <property type="entry name" value="Abhydrolase_1"/>
    <property type="match status" value="1"/>
</dbReference>
<dbReference type="PANTHER" id="PTHR43194">
    <property type="entry name" value="HYDROLASE ALPHA/BETA FOLD FAMILY"/>
    <property type="match status" value="1"/>
</dbReference>
<dbReference type="GO" id="GO:0016787">
    <property type="term" value="F:hydrolase activity"/>
    <property type="evidence" value="ECO:0007669"/>
    <property type="project" value="UniProtKB-KW"/>
</dbReference>
<dbReference type="PRINTS" id="PR00111">
    <property type="entry name" value="ABHYDROLASE"/>
</dbReference>
<dbReference type="AlphaFoldDB" id="A0A520MXH9"/>
<organism evidence="3 4">
    <name type="scientific">SAR86 cluster bacterium</name>
    <dbReference type="NCBI Taxonomy" id="2030880"/>
    <lineage>
        <taxon>Bacteria</taxon>
        <taxon>Pseudomonadati</taxon>
        <taxon>Pseudomonadota</taxon>
        <taxon>Gammaproteobacteria</taxon>
        <taxon>SAR86 cluster</taxon>
    </lineage>
</organism>
<name>A0A520MXH9_9GAMM</name>
<dbReference type="InterPro" id="IPR000639">
    <property type="entry name" value="Epox_hydrolase-like"/>
</dbReference>
<sequence length="334" mass="38810">MEYGIFFLLALLCLSFSSLEALRKSKLYLKVMRIIFLIHLFLSSAVIADFESIIKDQEFKNDFNLGADEYFVELEKGFTYYKTNINDECSEYIMLVHGFSVPSYILDPAYILLSERSYCVIALDLYGRGFSENINEPYTDRLFAEQTLQLLDNLNIDRAVFLGLSNGGRVISKIADLKPNSVEALIYVASNGFLEVEELKDKTVSQEEVNDLIEQYPSLIESQLSDFKRPELYPDWPEKYAKLTEYKGFARALLSTRNNHTLLDEMHKKINDTDIPIYTIWGESDEVVPYETFKDKIKIIFPRRNEFFIKDTGHLPHMENPEQFNKVLLEILEN</sequence>
<evidence type="ECO:0000313" key="4">
    <source>
        <dbReference type="Proteomes" id="UP000315825"/>
    </source>
</evidence>
<dbReference type="SUPFAM" id="SSF53474">
    <property type="entry name" value="alpha/beta-Hydrolases"/>
    <property type="match status" value="1"/>
</dbReference>
<feature type="domain" description="AB hydrolase-1" evidence="2">
    <location>
        <begin position="94"/>
        <end position="321"/>
    </location>
</feature>
<keyword evidence="1" id="KW-0812">Transmembrane</keyword>
<dbReference type="InterPro" id="IPR029058">
    <property type="entry name" value="AB_hydrolase_fold"/>
</dbReference>
<dbReference type="PANTHER" id="PTHR43194:SF2">
    <property type="entry name" value="PEROXISOMAL MEMBRANE PROTEIN LPX1"/>
    <property type="match status" value="1"/>
</dbReference>
<dbReference type="Gene3D" id="3.40.50.1820">
    <property type="entry name" value="alpha/beta hydrolase"/>
    <property type="match status" value="1"/>
</dbReference>
<proteinExistence type="predicted"/>
<keyword evidence="1" id="KW-1133">Transmembrane helix</keyword>
<keyword evidence="3" id="KW-0378">Hydrolase</keyword>